<evidence type="ECO:0000256" key="3">
    <source>
        <dbReference type="ARBA" id="ARBA00022729"/>
    </source>
</evidence>
<sequence>MGTNHLQRREALAGMIGMALGIGSTPVFAQNVRGVTANSIKIGVQVPLTGPVALSGEQIRAGEVAYMSMINDRGGVNGRKIELIIEDNEFSAQKGVTAVRKLVTRDNVFAMVGGNGVSQFNPVLPFLDEQQVPVINAYTGVVDWYNPVRQRVFGVYPPLEFSAQAIGRWAAKEGHKKILVAHFDAAIAVSFSKMIEPGAKTANPNVEVELMPVKLGTVDYTPIALEIMRKNPDVVIAANILQEFVALTKELRTQGSKVPVFTLPINVLQSVLALAPEPLEGVKALSFTRSPTADTPALKEYRDALAKYVPSQKADFVSLFTFAASKIFVEALSRVKGELTYDALYASLHSLKDYDSGILPPVTFSPTSHLGVTSFFKMIAHNGQWVATGELVDSQAMNW</sequence>
<dbReference type="RefSeq" id="WP_340367122.1">
    <property type="nucleotide sequence ID" value="NZ_JBBKZV010000029.1"/>
</dbReference>
<evidence type="ECO:0000256" key="4">
    <source>
        <dbReference type="ARBA" id="ARBA00022970"/>
    </source>
</evidence>
<gene>
    <name evidence="6" type="ORF">WKW80_29335</name>
</gene>
<keyword evidence="2" id="KW-0813">Transport</keyword>
<feature type="domain" description="Leucine-binding protein" evidence="5">
    <location>
        <begin position="39"/>
        <end position="373"/>
    </location>
</feature>
<protein>
    <submittedName>
        <fullName evidence="6">ABC transporter substrate-binding protein</fullName>
    </submittedName>
</protein>
<dbReference type="Gene3D" id="3.40.50.2300">
    <property type="match status" value="2"/>
</dbReference>
<dbReference type="PANTHER" id="PTHR47235:SF1">
    <property type="entry name" value="BLR6548 PROTEIN"/>
    <property type="match status" value="1"/>
</dbReference>
<evidence type="ECO:0000256" key="1">
    <source>
        <dbReference type="ARBA" id="ARBA00010062"/>
    </source>
</evidence>
<dbReference type="Pfam" id="PF13458">
    <property type="entry name" value="Peripla_BP_6"/>
    <property type="match status" value="1"/>
</dbReference>
<evidence type="ECO:0000313" key="6">
    <source>
        <dbReference type="EMBL" id="MEJ8826085.1"/>
    </source>
</evidence>
<dbReference type="EMBL" id="JBBKZV010000029">
    <property type="protein sequence ID" value="MEJ8826085.1"/>
    <property type="molecule type" value="Genomic_DNA"/>
</dbReference>
<evidence type="ECO:0000256" key="2">
    <source>
        <dbReference type="ARBA" id="ARBA00022448"/>
    </source>
</evidence>
<dbReference type="InterPro" id="IPR028082">
    <property type="entry name" value="Peripla_BP_I"/>
</dbReference>
<comment type="caution">
    <text evidence="6">The sequence shown here is derived from an EMBL/GenBank/DDBJ whole genome shotgun (WGS) entry which is preliminary data.</text>
</comment>
<keyword evidence="7" id="KW-1185">Reference proteome</keyword>
<comment type="similarity">
    <text evidence="1">Belongs to the leucine-binding protein family.</text>
</comment>
<name>A0ABU8W7S3_9BURK</name>
<dbReference type="InterPro" id="IPR000709">
    <property type="entry name" value="Leu_Ile_Val-bd"/>
</dbReference>
<dbReference type="PRINTS" id="PR00337">
    <property type="entry name" value="LEUILEVALBP"/>
</dbReference>
<accession>A0ABU8W7S3</accession>
<evidence type="ECO:0000259" key="5">
    <source>
        <dbReference type="Pfam" id="PF13458"/>
    </source>
</evidence>
<proteinExistence type="inferred from homology"/>
<dbReference type="SUPFAM" id="SSF53822">
    <property type="entry name" value="Periplasmic binding protein-like I"/>
    <property type="match status" value="1"/>
</dbReference>
<keyword evidence="4" id="KW-0029">Amino-acid transport</keyword>
<dbReference type="CDD" id="cd06343">
    <property type="entry name" value="PBP1_ABC_ligand_binding-like"/>
    <property type="match status" value="1"/>
</dbReference>
<evidence type="ECO:0000313" key="7">
    <source>
        <dbReference type="Proteomes" id="UP001363010"/>
    </source>
</evidence>
<dbReference type="Proteomes" id="UP001363010">
    <property type="component" value="Unassembled WGS sequence"/>
</dbReference>
<dbReference type="PANTHER" id="PTHR47235">
    <property type="entry name" value="BLR6548 PROTEIN"/>
    <property type="match status" value="1"/>
</dbReference>
<organism evidence="6 7">
    <name type="scientific">Variovorax humicola</name>
    <dbReference type="NCBI Taxonomy" id="1769758"/>
    <lineage>
        <taxon>Bacteria</taxon>
        <taxon>Pseudomonadati</taxon>
        <taxon>Pseudomonadota</taxon>
        <taxon>Betaproteobacteria</taxon>
        <taxon>Burkholderiales</taxon>
        <taxon>Comamonadaceae</taxon>
        <taxon>Variovorax</taxon>
    </lineage>
</organism>
<dbReference type="InterPro" id="IPR028081">
    <property type="entry name" value="Leu-bd"/>
</dbReference>
<reference evidence="6 7" key="1">
    <citation type="submission" date="2024-03" db="EMBL/GenBank/DDBJ databases">
        <title>Novel species of the genus Variovorax.</title>
        <authorList>
            <person name="Liu Q."/>
            <person name="Xin Y.-H."/>
        </authorList>
    </citation>
    <scope>NUCLEOTIDE SEQUENCE [LARGE SCALE GENOMIC DNA]</scope>
    <source>
        <strain evidence="6 7">KACC 18501</strain>
    </source>
</reference>
<keyword evidence="3" id="KW-0732">Signal</keyword>